<proteinExistence type="predicted"/>
<reference evidence="2" key="1">
    <citation type="submission" date="2013-04" db="EMBL/GenBank/DDBJ databases">
        <authorList>
            <person name="Qu J."/>
            <person name="Murali S.C."/>
            <person name="Bandaranaike D."/>
            <person name="Bellair M."/>
            <person name="Blankenburg K."/>
            <person name="Chao H."/>
            <person name="Dinh H."/>
            <person name="Doddapaneni H."/>
            <person name="Downs B."/>
            <person name="Dugan-Rocha S."/>
            <person name="Elkadiri S."/>
            <person name="Gnanaolivu R.D."/>
            <person name="Hernandez B."/>
            <person name="Javaid M."/>
            <person name="Jayaseelan J.C."/>
            <person name="Lee S."/>
            <person name="Li M."/>
            <person name="Ming W."/>
            <person name="Munidasa M."/>
            <person name="Muniz J."/>
            <person name="Nguyen L."/>
            <person name="Ongeri F."/>
            <person name="Osuji N."/>
            <person name="Pu L.-L."/>
            <person name="Puazo M."/>
            <person name="Qu C."/>
            <person name="Quiroz J."/>
            <person name="Raj R."/>
            <person name="Weissenberger G."/>
            <person name="Xin Y."/>
            <person name="Zou X."/>
            <person name="Han Y."/>
            <person name="Richards S."/>
            <person name="Worley K."/>
            <person name="Muzny D."/>
            <person name="Gibbs R."/>
        </authorList>
    </citation>
    <scope>NUCLEOTIDE SEQUENCE</scope>
    <source>
        <strain evidence="2">Sampled in the wild</strain>
    </source>
</reference>
<name>A0A8K0KIX9_LADFU</name>
<sequence length="117" mass="13360">MADVKPEMKVVEDQQNYNSNSNGSVSVATNAGQVPDHVRPNNHKEYPFHFDVDGVLPKSPAKDRREGVVGEGFTRRAVRFTTSRREVYESPGVRRALRNSFKYSFSLRVKDFIKEKT</sequence>
<feature type="region of interest" description="Disordered" evidence="1">
    <location>
        <begin position="15"/>
        <end position="45"/>
    </location>
</feature>
<evidence type="ECO:0000256" key="1">
    <source>
        <dbReference type="SAM" id="MobiDB-lite"/>
    </source>
</evidence>
<feature type="compositionally biased region" description="Low complexity" evidence="1">
    <location>
        <begin position="16"/>
        <end position="27"/>
    </location>
</feature>
<protein>
    <submittedName>
        <fullName evidence="2">Uncharacterized protein</fullName>
    </submittedName>
</protein>
<reference evidence="2" key="2">
    <citation type="submission" date="2017-10" db="EMBL/GenBank/DDBJ databases">
        <title>Ladona fulva Genome sequencing and assembly.</title>
        <authorList>
            <person name="Murali S."/>
            <person name="Richards S."/>
            <person name="Bandaranaike D."/>
            <person name="Bellair M."/>
            <person name="Blankenburg K."/>
            <person name="Chao H."/>
            <person name="Dinh H."/>
            <person name="Doddapaneni H."/>
            <person name="Dugan-Rocha S."/>
            <person name="Elkadiri S."/>
            <person name="Gnanaolivu R."/>
            <person name="Hernandez B."/>
            <person name="Skinner E."/>
            <person name="Javaid M."/>
            <person name="Lee S."/>
            <person name="Li M."/>
            <person name="Ming W."/>
            <person name="Munidasa M."/>
            <person name="Muniz J."/>
            <person name="Nguyen L."/>
            <person name="Hughes D."/>
            <person name="Osuji N."/>
            <person name="Pu L.-L."/>
            <person name="Puazo M."/>
            <person name="Qu C."/>
            <person name="Quiroz J."/>
            <person name="Raj R."/>
            <person name="Weissenberger G."/>
            <person name="Xin Y."/>
            <person name="Zou X."/>
            <person name="Han Y."/>
            <person name="Worley K."/>
            <person name="Muzny D."/>
            <person name="Gibbs R."/>
        </authorList>
    </citation>
    <scope>NUCLEOTIDE SEQUENCE</scope>
    <source>
        <strain evidence="2">Sampled in the wild</strain>
    </source>
</reference>
<accession>A0A8K0KIX9</accession>
<evidence type="ECO:0000313" key="3">
    <source>
        <dbReference type="Proteomes" id="UP000792457"/>
    </source>
</evidence>
<feature type="compositionally biased region" description="Basic and acidic residues" evidence="1">
    <location>
        <begin position="36"/>
        <end position="45"/>
    </location>
</feature>
<comment type="caution">
    <text evidence="2">The sequence shown here is derived from an EMBL/GenBank/DDBJ whole genome shotgun (WGS) entry which is preliminary data.</text>
</comment>
<dbReference type="Proteomes" id="UP000792457">
    <property type="component" value="Unassembled WGS sequence"/>
</dbReference>
<gene>
    <name evidence="2" type="ORF">J437_LFUL000463</name>
</gene>
<organism evidence="2 3">
    <name type="scientific">Ladona fulva</name>
    <name type="common">Scarce chaser dragonfly</name>
    <name type="synonym">Libellula fulva</name>
    <dbReference type="NCBI Taxonomy" id="123851"/>
    <lineage>
        <taxon>Eukaryota</taxon>
        <taxon>Metazoa</taxon>
        <taxon>Ecdysozoa</taxon>
        <taxon>Arthropoda</taxon>
        <taxon>Hexapoda</taxon>
        <taxon>Insecta</taxon>
        <taxon>Pterygota</taxon>
        <taxon>Palaeoptera</taxon>
        <taxon>Odonata</taxon>
        <taxon>Epiprocta</taxon>
        <taxon>Anisoptera</taxon>
        <taxon>Libelluloidea</taxon>
        <taxon>Libellulidae</taxon>
        <taxon>Ladona</taxon>
    </lineage>
</organism>
<keyword evidence="3" id="KW-1185">Reference proteome</keyword>
<dbReference type="AlphaFoldDB" id="A0A8K0KIX9"/>
<evidence type="ECO:0000313" key="2">
    <source>
        <dbReference type="EMBL" id="KAG8236101.1"/>
    </source>
</evidence>
<dbReference type="EMBL" id="KZ308992">
    <property type="protein sequence ID" value="KAG8236101.1"/>
    <property type="molecule type" value="Genomic_DNA"/>
</dbReference>